<dbReference type="Proteomes" id="UP001239111">
    <property type="component" value="Chromosome 3"/>
</dbReference>
<name>A0ACC2NER6_9HYME</name>
<comment type="caution">
    <text evidence="1">The sequence shown here is derived from an EMBL/GenBank/DDBJ whole genome shotgun (WGS) entry which is preliminary data.</text>
</comment>
<gene>
    <name evidence="1" type="ORF">QAD02_000532</name>
</gene>
<sequence length="467" mass="50711">MGVLHAGLANSERAREFVELADNRGSVFAASDENRPPWLEDSEPDCVCSQDMSQQVFRFPVNSFLKHRMRKNISKHFHSRSDIKVDYSILTAPPQSDNNDEMNTTITIPKASADNYSTMEVRSPEKSDASASDDETPNDPATSKLTATVSTDTITISTYEAGDEEDDPREMREGDEEAAALEAIAQQATQQEAADQEAAAQAATARAAAREAAEQAALRQIADQEAAAQAAAARAAAQEAAEQAALQQIADQEAAAQAAAAQAAAQEAALREAADLQALAQAAAARAAEAQAAAQEAAARAAEAQAAATPVNNRQAGDGQVPLPVPNAADLEETRSRAQCSGFTIPPLIFQRIWQSYQMDTEYSVRILVVGNVRRMPRNRQRLIFNTLLRYHHEGGAGYNDRLRRFREETPGQKYLGLGKSVPQMRWSITMMKNGGDFVWDASTFLWSKHERLNMSFDPASMGNQSP</sequence>
<organism evidence="1 2">
    <name type="scientific">Eretmocerus hayati</name>
    <dbReference type="NCBI Taxonomy" id="131215"/>
    <lineage>
        <taxon>Eukaryota</taxon>
        <taxon>Metazoa</taxon>
        <taxon>Ecdysozoa</taxon>
        <taxon>Arthropoda</taxon>
        <taxon>Hexapoda</taxon>
        <taxon>Insecta</taxon>
        <taxon>Pterygota</taxon>
        <taxon>Neoptera</taxon>
        <taxon>Endopterygota</taxon>
        <taxon>Hymenoptera</taxon>
        <taxon>Apocrita</taxon>
        <taxon>Proctotrupomorpha</taxon>
        <taxon>Chalcidoidea</taxon>
        <taxon>Aphelinidae</taxon>
        <taxon>Aphelininae</taxon>
        <taxon>Eretmocerus</taxon>
    </lineage>
</organism>
<reference evidence="1" key="1">
    <citation type="submission" date="2023-04" db="EMBL/GenBank/DDBJ databases">
        <title>A chromosome-level genome assembly of the parasitoid wasp Eretmocerus hayati.</title>
        <authorList>
            <person name="Zhong Y."/>
            <person name="Liu S."/>
            <person name="Liu Y."/>
        </authorList>
    </citation>
    <scope>NUCLEOTIDE SEQUENCE</scope>
    <source>
        <strain evidence="1">ZJU_SS_LIU_2023</strain>
    </source>
</reference>
<protein>
    <submittedName>
        <fullName evidence="1">Uncharacterized protein</fullName>
    </submittedName>
</protein>
<evidence type="ECO:0000313" key="2">
    <source>
        <dbReference type="Proteomes" id="UP001239111"/>
    </source>
</evidence>
<accession>A0ACC2NER6</accession>
<proteinExistence type="predicted"/>
<dbReference type="EMBL" id="CM056743">
    <property type="protein sequence ID" value="KAJ8669273.1"/>
    <property type="molecule type" value="Genomic_DNA"/>
</dbReference>
<evidence type="ECO:0000313" key="1">
    <source>
        <dbReference type="EMBL" id="KAJ8669273.1"/>
    </source>
</evidence>
<keyword evidence="2" id="KW-1185">Reference proteome</keyword>